<reference evidence="2 3" key="1">
    <citation type="submission" date="2018-09" db="EMBL/GenBank/DDBJ databases">
        <title>Genomic investigation of the strawberry pathogen Phytophthora fragariae indicates pathogenicity is determined by transcriptional variation in three key races.</title>
        <authorList>
            <person name="Adams T.M."/>
            <person name="Armitage A.D."/>
            <person name="Sobczyk M.K."/>
            <person name="Bates H.J."/>
            <person name="Dunwell J.M."/>
            <person name="Nellist C.F."/>
            <person name="Harrison R.J."/>
        </authorList>
    </citation>
    <scope>NUCLEOTIDE SEQUENCE [LARGE SCALE GENOMIC DNA]</scope>
    <source>
        <strain evidence="2 3">NOV-77</strain>
    </source>
</reference>
<feature type="region of interest" description="Disordered" evidence="1">
    <location>
        <begin position="167"/>
        <end position="188"/>
    </location>
</feature>
<feature type="compositionally biased region" description="Basic residues" evidence="1">
    <location>
        <begin position="8"/>
        <end position="21"/>
    </location>
</feature>
<name>A0A6G0R8E6_9STRA</name>
<evidence type="ECO:0000313" key="2">
    <source>
        <dbReference type="EMBL" id="KAE9323310.1"/>
    </source>
</evidence>
<feature type="region of interest" description="Disordered" evidence="1">
    <location>
        <begin position="1"/>
        <end position="110"/>
    </location>
</feature>
<dbReference type="Proteomes" id="UP000486351">
    <property type="component" value="Unassembled WGS sequence"/>
</dbReference>
<accession>A0A6G0R8E6</accession>
<evidence type="ECO:0000256" key="1">
    <source>
        <dbReference type="SAM" id="MobiDB-lite"/>
    </source>
</evidence>
<dbReference type="AlphaFoldDB" id="A0A6G0R8E6"/>
<protein>
    <submittedName>
        <fullName evidence="2">Uncharacterized protein</fullName>
    </submittedName>
</protein>
<proteinExistence type="predicted"/>
<dbReference type="EMBL" id="QXFY01001250">
    <property type="protein sequence ID" value="KAE9323310.1"/>
    <property type="molecule type" value="Genomic_DNA"/>
</dbReference>
<comment type="caution">
    <text evidence="2">The sequence shown here is derived from an EMBL/GenBank/DDBJ whole genome shotgun (WGS) entry which is preliminary data.</text>
</comment>
<evidence type="ECO:0000313" key="3">
    <source>
        <dbReference type="Proteomes" id="UP000486351"/>
    </source>
</evidence>
<gene>
    <name evidence="2" type="ORF">PF008_g17395</name>
</gene>
<organism evidence="2 3">
    <name type="scientific">Phytophthora fragariae</name>
    <dbReference type="NCBI Taxonomy" id="53985"/>
    <lineage>
        <taxon>Eukaryota</taxon>
        <taxon>Sar</taxon>
        <taxon>Stramenopiles</taxon>
        <taxon>Oomycota</taxon>
        <taxon>Peronosporomycetes</taxon>
        <taxon>Peronosporales</taxon>
        <taxon>Peronosporaceae</taxon>
        <taxon>Phytophthora</taxon>
    </lineage>
</organism>
<sequence>MSPTNTKKSNKSGKSRLKAKAKHFEDDGDESSGETGARQGSGNAGRGKTQLDQPRHDPIDEEEKESTVVVRQEPVSLDPSPATEESQTANSPPGDESASTSEEATERTTEMDAIAATLHQLTTLMATMQPPVSTPRADGRNDEHVAAEVASAGRDGHDETWTAPVGETAEHEQQPPAPATSVGATGPTRRTVLATTGTSTTSTAATTTISDWDAVTAAIHELAGRLEGLQAA</sequence>